<keyword evidence="2" id="KW-1185">Reference proteome</keyword>
<proteinExistence type="predicted"/>
<dbReference type="Proteomes" id="UP001234989">
    <property type="component" value="Chromosome 5"/>
</dbReference>
<dbReference type="AlphaFoldDB" id="A0AAF0TRH7"/>
<dbReference type="EMBL" id="CP133616">
    <property type="protein sequence ID" value="WMV30172.1"/>
    <property type="molecule type" value="Genomic_DNA"/>
</dbReference>
<protein>
    <recommendedName>
        <fullName evidence="3">Reverse transcriptase domain-containing protein</fullName>
    </recommendedName>
</protein>
<evidence type="ECO:0000313" key="1">
    <source>
        <dbReference type="EMBL" id="WMV30172.1"/>
    </source>
</evidence>
<organism evidence="1 2">
    <name type="scientific">Solanum verrucosum</name>
    <dbReference type="NCBI Taxonomy" id="315347"/>
    <lineage>
        <taxon>Eukaryota</taxon>
        <taxon>Viridiplantae</taxon>
        <taxon>Streptophyta</taxon>
        <taxon>Embryophyta</taxon>
        <taxon>Tracheophyta</taxon>
        <taxon>Spermatophyta</taxon>
        <taxon>Magnoliopsida</taxon>
        <taxon>eudicotyledons</taxon>
        <taxon>Gunneridae</taxon>
        <taxon>Pentapetalae</taxon>
        <taxon>asterids</taxon>
        <taxon>lamiids</taxon>
        <taxon>Solanales</taxon>
        <taxon>Solanaceae</taxon>
        <taxon>Solanoideae</taxon>
        <taxon>Solaneae</taxon>
        <taxon>Solanum</taxon>
    </lineage>
</organism>
<gene>
    <name evidence="1" type="ORF">MTR67_023557</name>
</gene>
<evidence type="ECO:0008006" key="3">
    <source>
        <dbReference type="Google" id="ProtNLM"/>
    </source>
</evidence>
<sequence length="186" mass="20441">MNWSTTMIGTTTSKTIKFASLAMLTIDRKEVPSLAALNTYDLVDKVNPLTNLQTLAGSLGTHASKAHRNGPRTQGTYSSTASTYGLEETSLALPLAGATLRTYKGFNMEARGPQINHLCFADDVIIFTSTTRRSLQLIMKTLSTYEAILDQCVDKEKSHFMIPTNATMETIERIKEITGFSQQIAL</sequence>
<reference evidence="1" key="1">
    <citation type="submission" date="2023-08" db="EMBL/GenBank/DDBJ databases">
        <title>A de novo genome assembly of Solanum verrucosum Schlechtendal, a Mexican diploid species geographically isolated from the other diploid A-genome species in potato relatives.</title>
        <authorList>
            <person name="Hosaka K."/>
        </authorList>
    </citation>
    <scope>NUCLEOTIDE SEQUENCE</scope>
    <source>
        <tissue evidence="1">Young leaves</tissue>
    </source>
</reference>
<accession>A0AAF0TRH7</accession>
<name>A0AAF0TRH7_SOLVR</name>
<evidence type="ECO:0000313" key="2">
    <source>
        <dbReference type="Proteomes" id="UP001234989"/>
    </source>
</evidence>